<reference evidence="4" key="1">
    <citation type="submission" date="2018-05" db="EMBL/GenBank/DDBJ databases">
        <title>Genome Sequencing of selected type strains of the family Eggerthellaceae.</title>
        <authorList>
            <person name="Danylec N."/>
            <person name="Stoll D.A."/>
            <person name="Doetsch A."/>
            <person name="Huch M."/>
        </authorList>
    </citation>
    <scope>NUCLEOTIDE SEQUENCE [LARGE SCALE GENOMIC DNA]</scope>
    <source>
        <strain evidence="4">DSM 16106</strain>
    </source>
</reference>
<feature type="transmembrane region" description="Helical" evidence="2">
    <location>
        <begin position="80"/>
        <end position="101"/>
    </location>
</feature>
<dbReference type="OrthoDB" id="3173320at2"/>
<evidence type="ECO:0000256" key="1">
    <source>
        <dbReference type="SAM" id="MobiDB-lite"/>
    </source>
</evidence>
<keyword evidence="2" id="KW-0472">Membrane</keyword>
<keyword evidence="2" id="KW-1133">Transmembrane helix</keyword>
<organism evidence="3 4">
    <name type="scientific">Paraeggerthella hongkongensis</name>
    <dbReference type="NCBI Taxonomy" id="230658"/>
    <lineage>
        <taxon>Bacteria</taxon>
        <taxon>Bacillati</taxon>
        <taxon>Actinomycetota</taxon>
        <taxon>Coriobacteriia</taxon>
        <taxon>Eggerthellales</taxon>
        <taxon>Eggerthellaceae</taxon>
        <taxon>Paraeggerthella</taxon>
    </lineage>
</organism>
<dbReference type="RefSeq" id="WP_123192267.1">
    <property type="nucleotide sequence ID" value="NZ_QICD01000012.1"/>
</dbReference>
<evidence type="ECO:0000256" key="2">
    <source>
        <dbReference type="SAM" id="Phobius"/>
    </source>
</evidence>
<sequence length="305" mass="31702">MTNRNLPGIPLQGTGPQPHVGLPQSERHLPNRTHGIRFDVSPQRPSIDETRDPFAAVRPAAPDLHRGNRPASAGTASMRILSAIFAIVAVGAVGTIGGTLVSRGIAASPETDGIPAVQSTPNQSVDAAGNSTAPAWKKASAPALFQNDPAWSSDPYGSGTIGSSGGAPLCLAMARIGITGDTDMGPSVVAAFARSNGYVENPDGLLTEGARQLGLQVNSVEPSELAIRKEVTAGRPVIASLDSDSSASKPSYVVLVDIDRHGMLVVNDPKRRDRAVHSRSFNDVVRRANALWSYQAAPASKPASS</sequence>
<feature type="region of interest" description="Disordered" evidence="1">
    <location>
        <begin position="1"/>
        <end position="30"/>
    </location>
</feature>
<dbReference type="Proteomes" id="UP000278632">
    <property type="component" value="Unassembled WGS sequence"/>
</dbReference>
<comment type="caution">
    <text evidence="3">The sequence shown here is derived from an EMBL/GenBank/DDBJ whole genome shotgun (WGS) entry which is preliminary data.</text>
</comment>
<dbReference type="AlphaFoldDB" id="A0A3N0B9C3"/>
<evidence type="ECO:0000313" key="3">
    <source>
        <dbReference type="EMBL" id="RNL43874.1"/>
    </source>
</evidence>
<name>A0A3N0B9C3_9ACTN</name>
<keyword evidence="2" id="KW-0812">Transmembrane</keyword>
<evidence type="ECO:0008006" key="5">
    <source>
        <dbReference type="Google" id="ProtNLM"/>
    </source>
</evidence>
<proteinExistence type="predicted"/>
<keyword evidence="4" id="KW-1185">Reference proteome</keyword>
<dbReference type="EMBL" id="QICD01000012">
    <property type="protein sequence ID" value="RNL43874.1"/>
    <property type="molecule type" value="Genomic_DNA"/>
</dbReference>
<gene>
    <name evidence="3" type="ORF">DMP08_07270</name>
</gene>
<protein>
    <recommendedName>
        <fullName evidence="5">Peptidase C39-like domain-containing protein</fullName>
    </recommendedName>
</protein>
<accession>A0A3N0B9C3</accession>
<evidence type="ECO:0000313" key="4">
    <source>
        <dbReference type="Proteomes" id="UP000278632"/>
    </source>
</evidence>